<protein>
    <recommendedName>
        <fullName evidence="4 5">Translation initiation factor IF-3</fullName>
    </recommendedName>
</protein>
<evidence type="ECO:0000256" key="5">
    <source>
        <dbReference type="NCBIfam" id="TIGR00168"/>
    </source>
</evidence>
<reference evidence="8 9" key="1">
    <citation type="submission" date="2021-07" db="EMBL/GenBank/DDBJ databases">
        <title>Flavobacterium WSW3-B6 sp.nov, isolated from seaweed.</title>
        <authorList>
            <person name="Muhammad N."/>
            <person name="Ho H."/>
            <person name="Lee Y.-J."/>
            <person name="Nguyen T."/>
            <person name="Ho J."/>
            <person name="Kim S.-G."/>
        </authorList>
    </citation>
    <scope>NUCLEOTIDE SEQUENCE [LARGE SCALE GENOMIC DNA]</scope>
    <source>
        <strain evidence="8 9">WSW3-B6</strain>
    </source>
</reference>
<dbReference type="PANTHER" id="PTHR10938:SF0">
    <property type="entry name" value="TRANSLATION INITIATION FACTOR IF-3, MITOCHONDRIAL"/>
    <property type="match status" value="1"/>
</dbReference>
<keyword evidence="3 4" id="KW-0648">Protein biosynthesis</keyword>
<dbReference type="SUPFAM" id="SSF55200">
    <property type="entry name" value="Translation initiation factor IF3, C-terminal domain"/>
    <property type="match status" value="1"/>
</dbReference>
<keyword evidence="2 4" id="KW-0396">Initiation factor</keyword>
<feature type="domain" description="Translation initiation factor 3 N-terminal" evidence="7">
    <location>
        <begin position="19"/>
        <end position="85"/>
    </location>
</feature>
<dbReference type="Pfam" id="PF00707">
    <property type="entry name" value="IF3_C"/>
    <property type="match status" value="1"/>
</dbReference>
<name>A0ABX8V9G2_9FLAO</name>
<evidence type="ECO:0000259" key="6">
    <source>
        <dbReference type="Pfam" id="PF00707"/>
    </source>
</evidence>
<sequence length="182" mass="21260">MRNNRGYQPRVEKKDAHRTNNAIRVPEVRLVGDNVETGVYKTAEAMRMAEQQELDLVEISPNASPPVCKIMDYKKFLYEQKKREKMLKAKSSQITVKEIRFGPQTDEHDYEFKKKNAVKFLKEGSKLKAFVFFKGRSIIYKEQGQILLLRLAQDLEEYGKVESMPVLEGKRMIMFIAPKKKK</sequence>
<feature type="domain" description="Translation initiation factor 3 C-terminal" evidence="6">
    <location>
        <begin position="94"/>
        <end position="179"/>
    </location>
</feature>
<comment type="function">
    <text evidence="4">IF-3 binds to the 30S ribosomal subunit and shifts the equilibrium between 70S ribosomes and their 50S and 30S subunits in favor of the free subunits, thus enhancing the availability of 30S subunits on which protein synthesis initiation begins.</text>
</comment>
<accession>A0ABX8V9G2</accession>
<evidence type="ECO:0000256" key="2">
    <source>
        <dbReference type="ARBA" id="ARBA00022540"/>
    </source>
</evidence>
<evidence type="ECO:0000313" key="9">
    <source>
        <dbReference type="Proteomes" id="UP000825381"/>
    </source>
</evidence>
<dbReference type="SUPFAM" id="SSF54364">
    <property type="entry name" value="Translation initiation factor IF3, N-terminal domain"/>
    <property type="match status" value="1"/>
</dbReference>
<evidence type="ECO:0000256" key="4">
    <source>
        <dbReference type="HAMAP-Rule" id="MF_00080"/>
    </source>
</evidence>
<dbReference type="GO" id="GO:0003743">
    <property type="term" value="F:translation initiation factor activity"/>
    <property type="evidence" value="ECO:0007669"/>
    <property type="project" value="UniProtKB-KW"/>
</dbReference>
<dbReference type="InterPro" id="IPR036787">
    <property type="entry name" value="T_IF-3_N_sf"/>
</dbReference>
<dbReference type="PANTHER" id="PTHR10938">
    <property type="entry name" value="TRANSLATION INITIATION FACTOR IF-3"/>
    <property type="match status" value="1"/>
</dbReference>
<dbReference type="InterPro" id="IPR019814">
    <property type="entry name" value="Translation_initiation_fac_3_N"/>
</dbReference>
<comment type="subunit">
    <text evidence="4">Monomer.</text>
</comment>
<dbReference type="EMBL" id="CP080429">
    <property type="protein sequence ID" value="QYJ69495.1"/>
    <property type="molecule type" value="Genomic_DNA"/>
</dbReference>
<evidence type="ECO:0000259" key="7">
    <source>
        <dbReference type="Pfam" id="PF05198"/>
    </source>
</evidence>
<gene>
    <name evidence="4 8" type="primary">infC</name>
    <name evidence="8" type="ORF">K1I41_07510</name>
</gene>
<evidence type="ECO:0000256" key="3">
    <source>
        <dbReference type="ARBA" id="ARBA00022917"/>
    </source>
</evidence>
<evidence type="ECO:0000313" key="8">
    <source>
        <dbReference type="EMBL" id="QYJ69495.1"/>
    </source>
</evidence>
<dbReference type="InterPro" id="IPR036788">
    <property type="entry name" value="T_IF-3_C_sf"/>
</dbReference>
<dbReference type="Proteomes" id="UP000825381">
    <property type="component" value="Chromosome"/>
</dbReference>
<evidence type="ECO:0000256" key="1">
    <source>
        <dbReference type="ARBA" id="ARBA00005439"/>
    </source>
</evidence>
<keyword evidence="4" id="KW-0963">Cytoplasm</keyword>
<comment type="subcellular location">
    <subcellularLocation>
        <location evidence="4">Cytoplasm</location>
    </subcellularLocation>
</comment>
<dbReference type="InterPro" id="IPR019815">
    <property type="entry name" value="Translation_initiation_fac_3_C"/>
</dbReference>
<dbReference type="RefSeq" id="WP_220641830.1">
    <property type="nucleotide sequence ID" value="NZ_CP080429.1"/>
</dbReference>
<dbReference type="Gene3D" id="3.10.20.80">
    <property type="entry name" value="Translation initiation factor 3 (IF-3), N-terminal domain"/>
    <property type="match status" value="1"/>
</dbReference>
<organism evidence="8 9">
    <name type="scientific">Flavobacterium litorale</name>
    <dbReference type="NCBI Taxonomy" id="2856519"/>
    <lineage>
        <taxon>Bacteria</taxon>
        <taxon>Pseudomonadati</taxon>
        <taxon>Bacteroidota</taxon>
        <taxon>Flavobacteriia</taxon>
        <taxon>Flavobacteriales</taxon>
        <taxon>Flavobacteriaceae</taxon>
        <taxon>Flavobacterium</taxon>
    </lineage>
</organism>
<dbReference type="NCBIfam" id="TIGR00168">
    <property type="entry name" value="infC"/>
    <property type="match status" value="1"/>
</dbReference>
<keyword evidence="9" id="KW-1185">Reference proteome</keyword>
<dbReference type="Pfam" id="PF05198">
    <property type="entry name" value="IF3_N"/>
    <property type="match status" value="1"/>
</dbReference>
<dbReference type="InterPro" id="IPR001288">
    <property type="entry name" value="Translation_initiation_fac_3"/>
</dbReference>
<comment type="similarity">
    <text evidence="1 4">Belongs to the IF-3 family.</text>
</comment>
<dbReference type="HAMAP" id="MF_00080">
    <property type="entry name" value="IF_3"/>
    <property type="match status" value="1"/>
</dbReference>
<dbReference type="Gene3D" id="3.30.110.10">
    <property type="entry name" value="Translation initiation factor 3 (IF-3), C-terminal domain"/>
    <property type="match status" value="1"/>
</dbReference>
<proteinExistence type="inferred from homology"/>